<dbReference type="EMBL" id="CASHSV030000206">
    <property type="protein sequence ID" value="CAJ2656494.1"/>
    <property type="molecule type" value="Genomic_DNA"/>
</dbReference>
<name>A0ACB0KGS9_TRIPR</name>
<comment type="caution">
    <text evidence="1">The sequence shown here is derived from an EMBL/GenBank/DDBJ whole genome shotgun (WGS) entry which is preliminary data.</text>
</comment>
<proteinExistence type="predicted"/>
<gene>
    <name evidence="1" type="ORF">MILVUS5_LOCUS23240</name>
</gene>
<evidence type="ECO:0000313" key="1">
    <source>
        <dbReference type="EMBL" id="CAJ2656494.1"/>
    </source>
</evidence>
<reference evidence="1" key="1">
    <citation type="submission" date="2023-10" db="EMBL/GenBank/DDBJ databases">
        <authorList>
            <person name="Rodriguez Cubillos JULIANA M."/>
            <person name="De Vega J."/>
        </authorList>
    </citation>
    <scope>NUCLEOTIDE SEQUENCE</scope>
</reference>
<evidence type="ECO:0000313" key="2">
    <source>
        <dbReference type="Proteomes" id="UP001177021"/>
    </source>
</evidence>
<sequence length="944" mass="105422">MLIEPLPILSKTFSLVLVQERQLNLPTPYDPSTEKQSLAMQVQSSSFNGGGRGKSQFPNKGRGRAGFNGGRGRGGLGDGDDTRVCTHCGKNNHIVQNCFVKYGYPPGFQHKNNKASVNHAANFASEQTSTQETAPSTPSLNTIQEQYQQIIHLLQNNLTSTTTKSPQQHATANSVLSQSASIHSISSPQMGKQVVLWIMDTGATDHITHSLQNFTSYKNISPFTMALPNGHKTIATISGTVKISSSITLSNVYYIPSFNVNLISATKLLASLDCHITFHPNKCLILQNSTKKMIGTAERHGDLYALQAHAPVSLLSPMFSCNSISNNMDSASLWHCRLGHISDSIHKCIASNFPFITYKNNNKNTPCDVCHFAKQRTLPYPNSITHSSNIFDLLHADIWGPYATPSVSGHRYFLTLVDDYSRFTWIILMKLKSETRNHIINFISYIENQFNTKLKCLRSDNGCEFLMTDFFLSKGIVHQRSCVESPQQNGIVERKHQHILNVARSLSFQASLPSNFWHFSIQHAVHLINRIPTPLLKNNTPYNLLYQKPPTFLHLKSFGCLAYASTIQNHRTKFDTRARKSIFLGYRDGTKGYFLYDITSHEFFISRNVIFYETIFPFSKKNTSVTSICTPNLDMDSQDLEPITLSPNETNIPNDTNIPTDITPNNAQTPNDTNMPNDTTPTPISPAVPAPIRQSTRIKNKSSYLQDYHCSLLTSSSPSFHQKQSSVFPLSSVLTYEQCSPSYKQFCLSISSIVEPKTFNQASKHNCWITAMKEEIDALNANNTWSIVDLPKGKVPIGCKWVYRVKYHANGSIERYKARLVAKGYTQLEGVDYFDTFSPVAKLTTVKTLLALASIKGWYLEQLDVNNAFLHGDLHEEIFMSLPPGINIHNSDTGTTKILIGQLVLQLGNQSRAIACFLAPLSFHGNPRSSLPSPNQALKQNIVH</sequence>
<organism evidence="1 2">
    <name type="scientific">Trifolium pratense</name>
    <name type="common">Red clover</name>
    <dbReference type="NCBI Taxonomy" id="57577"/>
    <lineage>
        <taxon>Eukaryota</taxon>
        <taxon>Viridiplantae</taxon>
        <taxon>Streptophyta</taxon>
        <taxon>Embryophyta</taxon>
        <taxon>Tracheophyta</taxon>
        <taxon>Spermatophyta</taxon>
        <taxon>Magnoliopsida</taxon>
        <taxon>eudicotyledons</taxon>
        <taxon>Gunneridae</taxon>
        <taxon>Pentapetalae</taxon>
        <taxon>rosids</taxon>
        <taxon>fabids</taxon>
        <taxon>Fabales</taxon>
        <taxon>Fabaceae</taxon>
        <taxon>Papilionoideae</taxon>
        <taxon>50 kb inversion clade</taxon>
        <taxon>NPAAA clade</taxon>
        <taxon>Hologalegina</taxon>
        <taxon>IRL clade</taxon>
        <taxon>Trifolieae</taxon>
        <taxon>Trifolium</taxon>
    </lineage>
</organism>
<protein>
    <submittedName>
        <fullName evidence="1">Uncharacterized protein</fullName>
    </submittedName>
</protein>
<dbReference type="Proteomes" id="UP001177021">
    <property type="component" value="Unassembled WGS sequence"/>
</dbReference>
<accession>A0ACB0KGS9</accession>
<keyword evidence="2" id="KW-1185">Reference proteome</keyword>